<evidence type="ECO:0000313" key="2">
    <source>
        <dbReference type="Proteomes" id="UP000790377"/>
    </source>
</evidence>
<dbReference type="EMBL" id="MU267591">
    <property type="protein sequence ID" value="KAH7916457.1"/>
    <property type="molecule type" value="Genomic_DNA"/>
</dbReference>
<proteinExistence type="predicted"/>
<accession>A0ACB8AVM5</accession>
<dbReference type="Proteomes" id="UP000790377">
    <property type="component" value="Unassembled WGS sequence"/>
</dbReference>
<name>A0ACB8AVM5_9AGAM</name>
<keyword evidence="2" id="KW-1185">Reference proteome</keyword>
<sequence>MQHSRILQRVSRCGPGQKYGIGTRLLSSEANDTSFSNFVKEVNRPILEAVTAENSEVQAPTPSRTLRASSLGDIAIPSKITPGAAASKDYTPSLKWITRGQSGSSSFAARAALRQRQGQQSQAPSTASTTSDTPASSNTSPPKSSTPRPSLLSRASKRPAQEKPQQSIKQGGTQNESGESKVLFSRASTVLKKRIESQHTKIPTEVQPEVPFGEFIKSSLKNTTVDTPSANTDAIDSQPLKADGADTESVTKRPRAARLNKSAVKSLPKMVETQSDRPLPPNQEIHLRPSEDETKSDRPALPPILELQTTNFEQLFSAPSTSLATTILFRRPTESQGSLRKKLVLEQEGGDYSRYLATRTGTSSSDPLAYAALTLGRRRDVTLKARQKAFEIVKLATQPQSKSGSVAGTSFRRPFIISTLKSATAP</sequence>
<comment type="caution">
    <text evidence="1">The sequence shown here is derived from an EMBL/GenBank/DDBJ whole genome shotgun (WGS) entry which is preliminary data.</text>
</comment>
<gene>
    <name evidence="1" type="ORF">BJ138DRAFT_1108820</name>
</gene>
<evidence type="ECO:0000313" key="1">
    <source>
        <dbReference type="EMBL" id="KAH7916457.1"/>
    </source>
</evidence>
<protein>
    <submittedName>
        <fullName evidence="1">Uncharacterized protein</fullName>
    </submittedName>
</protein>
<organism evidence="1 2">
    <name type="scientific">Hygrophoropsis aurantiaca</name>
    <dbReference type="NCBI Taxonomy" id="72124"/>
    <lineage>
        <taxon>Eukaryota</taxon>
        <taxon>Fungi</taxon>
        <taxon>Dikarya</taxon>
        <taxon>Basidiomycota</taxon>
        <taxon>Agaricomycotina</taxon>
        <taxon>Agaricomycetes</taxon>
        <taxon>Agaricomycetidae</taxon>
        <taxon>Boletales</taxon>
        <taxon>Coniophorineae</taxon>
        <taxon>Hygrophoropsidaceae</taxon>
        <taxon>Hygrophoropsis</taxon>
    </lineage>
</organism>
<reference evidence="1" key="1">
    <citation type="journal article" date="2021" name="New Phytol.">
        <title>Evolutionary innovations through gain and loss of genes in the ectomycorrhizal Boletales.</title>
        <authorList>
            <person name="Wu G."/>
            <person name="Miyauchi S."/>
            <person name="Morin E."/>
            <person name="Kuo A."/>
            <person name="Drula E."/>
            <person name="Varga T."/>
            <person name="Kohler A."/>
            <person name="Feng B."/>
            <person name="Cao Y."/>
            <person name="Lipzen A."/>
            <person name="Daum C."/>
            <person name="Hundley H."/>
            <person name="Pangilinan J."/>
            <person name="Johnson J."/>
            <person name="Barry K."/>
            <person name="LaButti K."/>
            <person name="Ng V."/>
            <person name="Ahrendt S."/>
            <person name="Min B."/>
            <person name="Choi I.G."/>
            <person name="Park H."/>
            <person name="Plett J.M."/>
            <person name="Magnuson J."/>
            <person name="Spatafora J.W."/>
            <person name="Nagy L.G."/>
            <person name="Henrissat B."/>
            <person name="Grigoriev I.V."/>
            <person name="Yang Z.L."/>
            <person name="Xu J."/>
            <person name="Martin F.M."/>
        </authorList>
    </citation>
    <scope>NUCLEOTIDE SEQUENCE</scope>
    <source>
        <strain evidence="1">ATCC 28755</strain>
    </source>
</reference>